<dbReference type="AlphaFoldDB" id="A0A9W4SDC2"/>
<dbReference type="EMBL" id="CAMKVN010000233">
    <property type="protein sequence ID" value="CAI2165551.1"/>
    <property type="molecule type" value="Genomic_DNA"/>
</dbReference>
<protein>
    <submittedName>
        <fullName evidence="1">15353_t:CDS:1</fullName>
    </submittedName>
</protein>
<dbReference type="Proteomes" id="UP001153678">
    <property type="component" value="Unassembled WGS sequence"/>
</dbReference>
<keyword evidence="2" id="KW-1185">Reference proteome</keyword>
<evidence type="ECO:0000313" key="1">
    <source>
        <dbReference type="EMBL" id="CAI2165551.1"/>
    </source>
</evidence>
<gene>
    <name evidence="1" type="ORF">FWILDA_LOCUS2129</name>
</gene>
<reference evidence="1" key="1">
    <citation type="submission" date="2022-08" db="EMBL/GenBank/DDBJ databases">
        <authorList>
            <person name="Kallberg Y."/>
            <person name="Tangrot J."/>
            <person name="Rosling A."/>
        </authorList>
    </citation>
    <scope>NUCLEOTIDE SEQUENCE</scope>
    <source>
        <strain evidence="1">Wild A</strain>
    </source>
</reference>
<sequence>MPICVKSLIKYIHKLQKDIDIYSIYLATDYPLVNAGRKKAQSSTFHIISEQHYDAIKLLNNTFTLNTWASMKALDVLFYKFPEYKKEINEEFTGSGLQGIFDKLVMINSSYFISGPKGCVYIRSKFTKKN</sequence>
<proteinExistence type="predicted"/>
<evidence type="ECO:0000313" key="2">
    <source>
        <dbReference type="Proteomes" id="UP001153678"/>
    </source>
</evidence>
<organism evidence="1 2">
    <name type="scientific">Funneliformis geosporum</name>
    <dbReference type="NCBI Taxonomy" id="1117311"/>
    <lineage>
        <taxon>Eukaryota</taxon>
        <taxon>Fungi</taxon>
        <taxon>Fungi incertae sedis</taxon>
        <taxon>Mucoromycota</taxon>
        <taxon>Glomeromycotina</taxon>
        <taxon>Glomeromycetes</taxon>
        <taxon>Glomerales</taxon>
        <taxon>Glomeraceae</taxon>
        <taxon>Funneliformis</taxon>
    </lineage>
</organism>
<dbReference type="OrthoDB" id="2020419at2759"/>
<dbReference type="Gene3D" id="3.40.50.11350">
    <property type="match status" value="1"/>
</dbReference>
<name>A0A9W4SDC2_9GLOM</name>
<comment type="caution">
    <text evidence="1">The sequence shown here is derived from an EMBL/GenBank/DDBJ whole genome shotgun (WGS) entry which is preliminary data.</text>
</comment>
<accession>A0A9W4SDC2</accession>